<dbReference type="EMBL" id="KV005661">
    <property type="protein sequence ID" value="KZV33851.1"/>
    <property type="molecule type" value="Genomic_DNA"/>
</dbReference>
<dbReference type="AlphaFoldDB" id="A0A2Z7BPH2"/>
<name>A0A2Z7BPH2_9LAMI</name>
<sequence length="235" mass="26314">MGSNPSMESNYKTAVNSKNKMQMLCMRPGTTTEGYNQGREPKNSMHSTTESAIDMCGHGECRTCGSYPLTPTRPPIPDASTAQHAVAQPMNCANNSLREWYQSKEQLSRRAAPPVFLKAKAGNDGNCRINATVNSVLGFEVKNNNRDKISLYPCNWYQTRYPKRCVSTKCKRRHITQQLISTRGNTPAAEFPKRRSFTQRLVATKKRVNKTNSWFLFTKTSSLQGSITLSADSCD</sequence>
<organism evidence="1 2">
    <name type="scientific">Dorcoceras hygrometricum</name>
    <dbReference type="NCBI Taxonomy" id="472368"/>
    <lineage>
        <taxon>Eukaryota</taxon>
        <taxon>Viridiplantae</taxon>
        <taxon>Streptophyta</taxon>
        <taxon>Embryophyta</taxon>
        <taxon>Tracheophyta</taxon>
        <taxon>Spermatophyta</taxon>
        <taxon>Magnoliopsida</taxon>
        <taxon>eudicotyledons</taxon>
        <taxon>Gunneridae</taxon>
        <taxon>Pentapetalae</taxon>
        <taxon>asterids</taxon>
        <taxon>lamiids</taxon>
        <taxon>Lamiales</taxon>
        <taxon>Gesneriaceae</taxon>
        <taxon>Didymocarpoideae</taxon>
        <taxon>Trichosporeae</taxon>
        <taxon>Loxocarpinae</taxon>
        <taxon>Dorcoceras</taxon>
    </lineage>
</organism>
<proteinExistence type="predicted"/>
<accession>A0A2Z7BPH2</accession>
<evidence type="ECO:0000313" key="2">
    <source>
        <dbReference type="Proteomes" id="UP000250235"/>
    </source>
</evidence>
<keyword evidence="2" id="KW-1185">Reference proteome</keyword>
<protein>
    <submittedName>
        <fullName evidence="1">Uncharacterized protein</fullName>
    </submittedName>
</protein>
<evidence type="ECO:0000313" key="1">
    <source>
        <dbReference type="EMBL" id="KZV33851.1"/>
    </source>
</evidence>
<reference evidence="1 2" key="1">
    <citation type="journal article" date="2015" name="Proc. Natl. Acad. Sci. U.S.A.">
        <title>The resurrection genome of Boea hygrometrica: A blueprint for survival of dehydration.</title>
        <authorList>
            <person name="Xiao L."/>
            <person name="Yang G."/>
            <person name="Zhang L."/>
            <person name="Yang X."/>
            <person name="Zhao S."/>
            <person name="Ji Z."/>
            <person name="Zhou Q."/>
            <person name="Hu M."/>
            <person name="Wang Y."/>
            <person name="Chen M."/>
            <person name="Xu Y."/>
            <person name="Jin H."/>
            <person name="Xiao X."/>
            <person name="Hu G."/>
            <person name="Bao F."/>
            <person name="Hu Y."/>
            <person name="Wan P."/>
            <person name="Li L."/>
            <person name="Deng X."/>
            <person name="Kuang T."/>
            <person name="Xiang C."/>
            <person name="Zhu J.K."/>
            <person name="Oliver M.J."/>
            <person name="He Y."/>
        </authorList>
    </citation>
    <scope>NUCLEOTIDE SEQUENCE [LARGE SCALE GENOMIC DNA]</scope>
    <source>
        <strain evidence="2">cv. XS01</strain>
    </source>
</reference>
<gene>
    <name evidence="1" type="ORF">F511_23001</name>
</gene>
<dbReference type="Proteomes" id="UP000250235">
    <property type="component" value="Unassembled WGS sequence"/>
</dbReference>